<protein>
    <submittedName>
        <fullName evidence="3">Uncharacterized protein LOC113523240</fullName>
    </submittedName>
</protein>
<dbReference type="Proteomes" id="UP001652740">
    <property type="component" value="Unplaced"/>
</dbReference>
<dbReference type="OrthoDB" id="10250935at2759"/>
<sequence length="431" mass="49377">MTVIAVQGVPKKWDLKGLVKVLAKVVRGQFQAINFQPSTRRQQCKVAYLKLAKYLNAAQVVNVINRHDFKKANLSAFIPDHVPDLPMSTKRKDVTKKTMRKKKTLDTIEPTLVLSTTHNELLSELQFKFTGLLELSEKSKHKLLTDIARIILERLKQISDSDSTAVSQGGFHLSKLYRKMHPHTGDFQMIMSTLHTIEDAEGVPRSQIQENELISVHAEPKIIDNVPMDKVHSIGSRYTDKITRKVNDHIKGLEIEDATGASEEVIARRKVRLELKNIAMYIPMIIKQTITDNLNLSANKYQRVRVYGEPYLPLQDQLSPVLRRFKANKIHRSDRLYNILRFVVPITQFPRLVTLMDGKVLGGGKLIIRSSDTPVFKVSENFITEMKENYGIEYSQEEEKIDDDVNPDNDGQDQPEEGQENAEQNWDEPWE</sequence>
<dbReference type="AlphaFoldDB" id="A0A6J1X4Z8"/>
<keyword evidence="2" id="KW-1185">Reference proteome</keyword>
<dbReference type="KEGG" id="gmw:113523240"/>
<dbReference type="InParanoid" id="A0A6J1X4Z8"/>
<feature type="compositionally biased region" description="Acidic residues" evidence="1">
    <location>
        <begin position="395"/>
        <end position="431"/>
    </location>
</feature>
<evidence type="ECO:0000313" key="3">
    <source>
        <dbReference type="RefSeq" id="XP_026764929.1"/>
    </source>
</evidence>
<evidence type="ECO:0000256" key="1">
    <source>
        <dbReference type="SAM" id="MobiDB-lite"/>
    </source>
</evidence>
<reference evidence="3" key="1">
    <citation type="submission" date="2025-08" db="UniProtKB">
        <authorList>
            <consortium name="RefSeq"/>
        </authorList>
    </citation>
    <scope>IDENTIFICATION</scope>
    <source>
        <tissue evidence="3">Whole larvae</tissue>
    </source>
</reference>
<dbReference type="GeneID" id="113523240"/>
<name>A0A6J1X4Z8_GALME</name>
<accession>A0A6J1X4Z8</accession>
<gene>
    <name evidence="3" type="primary">LOC113523240</name>
</gene>
<proteinExistence type="predicted"/>
<feature type="region of interest" description="Disordered" evidence="1">
    <location>
        <begin position="393"/>
        <end position="431"/>
    </location>
</feature>
<organism evidence="2 3">
    <name type="scientific">Galleria mellonella</name>
    <name type="common">Greater wax moth</name>
    <dbReference type="NCBI Taxonomy" id="7137"/>
    <lineage>
        <taxon>Eukaryota</taxon>
        <taxon>Metazoa</taxon>
        <taxon>Ecdysozoa</taxon>
        <taxon>Arthropoda</taxon>
        <taxon>Hexapoda</taxon>
        <taxon>Insecta</taxon>
        <taxon>Pterygota</taxon>
        <taxon>Neoptera</taxon>
        <taxon>Endopterygota</taxon>
        <taxon>Lepidoptera</taxon>
        <taxon>Glossata</taxon>
        <taxon>Ditrysia</taxon>
        <taxon>Pyraloidea</taxon>
        <taxon>Pyralidae</taxon>
        <taxon>Galleriinae</taxon>
        <taxon>Galleria</taxon>
    </lineage>
</organism>
<dbReference type="RefSeq" id="XP_026764929.1">
    <property type="nucleotide sequence ID" value="XM_026909128.3"/>
</dbReference>
<evidence type="ECO:0000313" key="2">
    <source>
        <dbReference type="Proteomes" id="UP001652740"/>
    </source>
</evidence>